<reference evidence="3 4" key="1">
    <citation type="submission" date="2016-05" db="EMBL/GenBank/DDBJ databases">
        <title>Niabella ginsenosidivorans BS26 whole genome sequencing.</title>
        <authorList>
            <person name="Im W.T."/>
            <person name="Siddiqi M.Z."/>
        </authorList>
    </citation>
    <scope>NUCLEOTIDE SEQUENCE [LARGE SCALE GENOMIC DNA]</scope>
    <source>
        <strain evidence="3 4">BS26</strain>
    </source>
</reference>
<protein>
    <submittedName>
        <fullName evidence="3">Glycoside hydrolase</fullName>
    </submittedName>
</protein>
<accession>A0A1A9HYI6</accession>
<dbReference type="Gene3D" id="3.20.20.80">
    <property type="entry name" value="Glycosidases"/>
    <property type="match status" value="1"/>
</dbReference>
<dbReference type="STRING" id="1176587.A8C56_04360"/>
<organism evidence="3 4">
    <name type="scientific">Niabella ginsenosidivorans</name>
    <dbReference type="NCBI Taxonomy" id="1176587"/>
    <lineage>
        <taxon>Bacteria</taxon>
        <taxon>Pseudomonadati</taxon>
        <taxon>Bacteroidota</taxon>
        <taxon>Chitinophagia</taxon>
        <taxon>Chitinophagales</taxon>
        <taxon>Chitinophagaceae</taxon>
        <taxon>Niabella</taxon>
    </lineage>
</organism>
<name>A0A1A9HYI6_9BACT</name>
<dbReference type="OrthoDB" id="59486at2"/>
<dbReference type="PANTHER" id="PTHR37836:SF3">
    <property type="entry name" value="ENDOGLUCANASE"/>
    <property type="match status" value="1"/>
</dbReference>
<keyword evidence="4" id="KW-1185">Reference proteome</keyword>
<dbReference type="Pfam" id="PF13204">
    <property type="entry name" value="Apiosidase"/>
    <property type="match status" value="1"/>
</dbReference>
<evidence type="ECO:0000259" key="1">
    <source>
        <dbReference type="Pfam" id="PF12904"/>
    </source>
</evidence>
<dbReference type="InterPro" id="IPR017853">
    <property type="entry name" value="GH"/>
</dbReference>
<dbReference type="GO" id="GO:0016787">
    <property type="term" value="F:hydrolase activity"/>
    <property type="evidence" value="ECO:0007669"/>
    <property type="project" value="UniProtKB-KW"/>
</dbReference>
<dbReference type="EMBL" id="CP015772">
    <property type="protein sequence ID" value="ANH80313.1"/>
    <property type="molecule type" value="Genomic_DNA"/>
</dbReference>
<evidence type="ECO:0000313" key="4">
    <source>
        <dbReference type="Proteomes" id="UP000077667"/>
    </source>
</evidence>
<evidence type="ECO:0000313" key="3">
    <source>
        <dbReference type="EMBL" id="ANH80313.1"/>
    </source>
</evidence>
<proteinExistence type="predicted"/>
<dbReference type="AlphaFoldDB" id="A0A1A9HYI6"/>
<gene>
    <name evidence="3" type="ORF">A8C56_04360</name>
</gene>
<dbReference type="KEGG" id="nia:A8C56_04360"/>
<dbReference type="RefSeq" id="WP_067752529.1">
    <property type="nucleotide sequence ID" value="NZ_CP015772.1"/>
</dbReference>
<dbReference type="PANTHER" id="PTHR37836">
    <property type="entry name" value="LMO1036 PROTEIN"/>
    <property type="match status" value="1"/>
</dbReference>
<dbReference type="InterPro" id="IPR025277">
    <property type="entry name" value="Apiosidase-like_cat_dom"/>
</dbReference>
<dbReference type="InterPro" id="IPR024749">
    <property type="entry name" value="Collagen-bd_put"/>
</dbReference>
<feature type="domain" description="Apiosidase-like catalytic" evidence="2">
    <location>
        <begin position="32"/>
        <end position="369"/>
    </location>
</feature>
<evidence type="ECO:0000259" key="2">
    <source>
        <dbReference type="Pfam" id="PF13204"/>
    </source>
</evidence>
<dbReference type="Proteomes" id="UP000077667">
    <property type="component" value="Chromosome"/>
</dbReference>
<sequence length="466" mass="52087">MSRLFYILIFLLLVSGAAIGVNAQTLQPLRVSENRRFFQTAGGKPFFWLGDTGWLLFVRLSREEAIQYLETRKEQGFNVIQVMVLHDVKNTRNVYGDEAVESGDVSKPVTTTGADPSDAQAYDFWDHVDFVIREAAKRGLYMALVPVWGSNVKDGNVTPAQAAVFARFLATRYKGQPNIIWLNGGDIKGSDGAAVWNMIGSTIKKYDPGHLITFHPRGRYSSSEWFHQASWLDFNMFQSGHRSYAQDTSVDEKNHFGEDNWKYINADARLRPVKPTLDGEPSYENIPYGLHDSLQPRWNAADIRRYAYWSVFAGGAGFTYGDNAVMQFHTRGKKAGSFGVRENWQDELSAPGATQMQFLKKLMLAHDYFSRVPAQDLLAGNNGQRYHHLLATKGKGYAMVYTYTGEPFKVALSKLGFKPAKGSWFFPANGSTVPVTLAKTSGVIQFDPPAAKSAAEGTDRVLVLEE</sequence>
<feature type="domain" description="Putative collagen-binding" evidence="1">
    <location>
        <begin position="372"/>
        <end position="465"/>
    </location>
</feature>
<dbReference type="SUPFAM" id="SSF51445">
    <property type="entry name" value="(Trans)glycosidases"/>
    <property type="match status" value="1"/>
</dbReference>
<dbReference type="Pfam" id="PF12904">
    <property type="entry name" value="Collagen_bind_2"/>
    <property type="match status" value="1"/>
</dbReference>
<keyword evidence="3" id="KW-0378">Hydrolase</keyword>